<evidence type="ECO:0000259" key="2">
    <source>
        <dbReference type="Pfam" id="PF01243"/>
    </source>
</evidence>
<dbReference type="SUPFAM" id="SSF50475">
    <property type="entry name" value="FMN-binding split barrel"/>
    <property type="match status" value="1"/>
</dbReference>
<reference evidence="3 4" key="1">
    <citation type="submission" date="2018-09" db="EMBL/GenBank/DDBJ databases">
        <title>Isolation, diversity and antifungal activity of actinobacteria from wheat.</title>
        <authorList>
            <person name="Han C."/>
        </authorList>
    </citation>
    <scope>NUCLEOTIDE SEQUENCE [LARGE SCALE GENOMIC DNA]</scope>
    <source>
        <strain evidence="3 4">NEAU-YY265</strain>
    </source>
</reference>
<feature type="domain" description="Pyridoxamine 5'-phosphate oxidase N-terminal" evidence="2">
    <location>
        <begin position="20"/>
        <end position="126"/>
    </location>
</feature>
<dbReference type="InterPro" id="IPR011576">
    <property type="entry name" value="Pyridox_Oxase_N"/>
</dbReference>
<dbReference type="InterPro" id="IPR012349">
    <property type="entry name" value="Split_barrel_FMN-bd"/>
</dbReference>
<name>A0A418KT21_9ACTN</name>
<dbReference type="GO" id="GO:0016627">
    <property type="term" value="F:oxidoreductase activity, acting on the CH-CH group of donors"/>
    <property type="evidence" value="ECO:0007669"/>
    <property type="project" value="TreeGrafter"/>
</dbReference>
<dbReference type="InterPro" id="IPR052019">
    <property type="entry name" value="F420H2_bilvrd_red/Heme_oxyg"/>
</dbReference>
<organism evidence="3 4">
    <name type="scientific">Jiangella rhizosphaerae</name>
    <dbReference type="NCBI Taxonomy" id="2293569"/>
    <lineage>
        <taxon>Bacteria</taxon>
        <taxon>Bacillati</taxon>
        <taxon>Actinomycetota</taxon>
        <taxon>Actinomycetes</taxon>
        <taxon>Jiangellales</taxon>
        <taxon>Jiangellaceae</taxon>
        <taxon>Jiangella</taxon>
    </lineage>
</organism>
<keyword evidence="1" id="KW-0560">Oxidoreductase</keyword>
<evidence type="ECO:0000313" key="3">
    <source>
        <dbReference type="EMBL" id="RIQ29186.1"/>
    </source>
</evidence>
<proteinExistence type="predicted"/>
<dbReference type="RefSeq" id="WP_119659537.1">
    <property type="nucleotide sequence ID" value="NZ_QUAL01000074.1"/>
</dbReference>
<dbReference type="GO" id="GO:0070967">
    <property type="term" value="F:coenzyme F420 binding"/>
    <property type="evidence" value="ECO:0007669"/>
    <property type="project" value="TreeGrafter"/>
</dbReference>
<dbReference type="GO" id="GO:0005829">
    <property type="term" value="C:cytosol"/>
    <property type="evidence" value="ECO:0007669"/>
    <property type="project" value="TreeGrafter"/>
</dbReference>
<sequence length="157" mass="17021">MATWKQFHDEAPELAAIVHAQLTATKHHVLATLRADGSPRVSGTEVDVDGDHLTLGSMPEARKAHDLQRDPRYALHSNPGDGSMTVPDVKISGRAAEVVGPEFDAYQAAHAGDLPPGPFHLFRLGIDDVVLAGLNDTRTAMEITLWRPGRPVRTFTC</sequence>
<dbReference type="PANTHER" id="PTHR35176:SF6">
    <property type="entry name" value="HEME OXYGENASE HI_0854-RELATED"/>
    <property type="match status" value="1"/>
</dbReference>
<gene>
    <name evidence="3" type="ORF">DY240_08585</name>
</gene>
<accession>A0A418KT21</accession>
<keyword evidence="4" id="KW-1185">Reference proteome</keyword>
<comment type="caution">
    <text evidence="3">The sequence shown here is derived from an EMBL/GenBank/DDBJ whole genome shotgun (WGS) entry which is preliminary data.</text>
</comment>
<dbReference type="Pfam" id="PF01243">
    <property type="entry name" value="PNPOx_N"/>
    <property type="match status" value="1"/>
</dbReference>
<evidence type="ECO:0000256" key="1">
    <source>
        <dbReference type="ARBA" id="ARBA00023002"/>
    </source>
</evidence>
<dbReference type="AlphaFoldDB" id="A0A418KT21"/>
<dbReference type="OrthoDB" id="5115613at2"/>
<dbReference type="Gene3D" id="2.30.110.10">
    <property type="entry name" value="Electron Transport, Fmn-binding Protein, Chain A"/>
    <property type="match status" value="1"/>
</dbReference>
<dbReference type="PANTHER" id="PTHR35176">
    <property type="entry name" value="HEME OXYGENASE HI_0854-RELATED"/>
    <property type="match status" value="1"/>
</dbReference>
<dbReference type="Proteomes" id="UP000284057">
    <property type="component" value="Unassembled WGS sequence"/>
</dbReference>
<dbReference type="EMBL" id="QUAL01000074">
    <property type="protein sequence ID" value="RIQ29186.1"/>
    <property type="molecule type" value="Genomic_DNA"/>
</dbReference>
<evidence type="ECO:0000313" key="4">
    <source>
        <dbReference type="Proteomes" id="UP000284057"/>
    </source>
</evidence>
<protein>
    <submittedName>
        <fullName evidence="3">Pyridoxamine 5'-phosphate oxidase family protein</fullName>
    </submittedName>
</protein>